<accession>A0ABX5F8M3</accession>
<dbReference type="InterPro" id="IPR002104">
    <property type="entry name" value="Integrase_catalytic"/>
</dbReference>
<organism evidence="3 4">
    <name type="scientific">Aphanothece cf. minutissima CCALA 015</name>
    <dbReference type="NCBI Taxonomy" id="2107695"/>
    <lineage>
        <taxon>Bacteria</taxon>
        <taxon>Bacillati</taxon>
        <taxon>Cyanobacteriota</taxon>
        <taxon>Cyanophyceae</taxon>
        <taxon>Oscillatoriophycideae</taxon>
        <taxon>Chroococcales</taxon>
        <taxon>Aphanothecaceae</taxon>
        <taxon>Aphanothece</taxon>
    </lineage>
</organism>
<evidence type="ECO:0000313" key="3">
    <source>
        <dbReference type="EMBL" id="PSB37931.1"/>
    </source>
</evidence>
<feature type="domain" description="Tyr recombinase" evidence="2">
    <location>
        <begin position="208"/>
        <end position="402"/>
    </location>
</feature>
<dbReference type="SUPFAM" id="SSF56349">
    <property type="entry name" value="DNA breaking-rejoining enzymes"/>
    <property type="match status" value="1"/>
</dbReference>
<dbReference type="InterPro" id="IPR013762">
    <property type="entry name" value="Integrase-like_cat_sf"/>
</dbReference>
<name>A0ABX5F8M3_9CHRO</name>
<dbReference type="InterPro" id="IPR011010">
    <property type="entry name" value="DNA_brk_join_enz"/>
</dbReference>
<dbReference type="Gene3D" id="1.10.443.10">
    <property type="entry name" value="Intergrase catalytic core"/>
    <property type="match status" value="1"/>
</dbReference>
<evidence type="ECO:0000256" key="1">
    <source>
        <dbReference type="ARBA" id="ARBA00023172"/>
    </source>
</evidence>
<comment type="caution">
    <text evidence="3">The sequence shown here is derived from an EMBL/GenBank/DDBJ whole genome shotgun (WGS) entry which is preliminary data.</text>
</comment>
<dbReference type="RefSeq" id="WP_106220644.1">
    <property type="nucleotide sequence ID" value="NZ_PVWP01000004.1"/>
</dbReference>
<keyword evidence="1" id="KW-0233">DNA recombination</keyword>
<proteinExistence type="predicted"/>
<protein>
    <submittedName>
        <fullName evidence="3">Integrase</fullName>
    </submittedName>
</protein>
<evidence type="ECO:0000259" key="2">
    <source>
        <dbReference type="PROSITE" id="PS51898"/>
    </source>
</evidence>
<reference evidence="3 4" key="2">
    <citation type="submission" date="2018-03" db="EMBL/GenBank/DDBJ databases">
        <title>The ancient ancestry and fast evolution of plastids.</title>
        <authorList>
            <person name="Moore K.R."/>
            <person name="Magnabosco C."/>
            <person name="Momper L."/>
            <person name="Gold D.A."/>
            <person name="Bosak T."/>
            <person name="Fournier G.P."/>
        </authorList>
    </citation>
    <scope>NUCLEOTIDE SEQUENCE [LARGE SCALE GENOMIC DNA]</scope>
    <source>
        <strain evidence="3 4">CCALA 015</strain>
    </source>
</reference>
<dbReference type="Proteomes" id="UP000238218">
    <property type="component" value="Unassembled WGS sequence"/>
</dbReference>
<gene>
    <name evidence="3" type="ORF">C7B81_07480</name>
</gene>
<reference evidence="3 4" key="1">
    <citation type="submission" date="2018-02" db="EMBL/GenBank/DDBJ databases">
        <authorList>
            <person name="Moore K."/>
            <person name="Momper L."/>
        </authorList>
    </citation>
    <scope>NUCLEOTIDE SEQUENCE [LARGE SCALE GENOMIC DNA]</scope>
    <source>
        <strain evidence="3 4">CCALA 015</strain>
    </source>
</reference>
<dbReference type="PROSITE" id="PS51898">
    <property type="entry name" value="TYR_RECOMBINASE"/>
    <property type="match status" value="1"/>
</dbReference>
<keyword evidence="4" id="KW-1185">Reference proteome</keyword>
<evidence type="ECO:0000313" key="4">
    <source>
        <dbReference type="Proteomes" id="UP000238218"/>
    </source>
</evidence>
<dbReference type="EMBL" id="PVWP01000004">
    <property type="protein sequence ID" value="PSB37931.1"/>
    <property type="molecule type" value="Genomic_DNA"/>
</dbReference>
<sequence>MPATRKPAWISALRHLLKTEHGYGWSIREHRGKVQLTRRFEDGSRSSVSLDLPWDASCQSGVVQAIGEIRQRMEAQGLSLGEAHALVYSAPTAVAGRLDWDVVVKKFMDSREGLRATTLRDLRTRMKRTLQVLQAAPRPRDGRSLMRAYAAAHFGACPVGGVGRKRQMLDVAALLRFAVTRAGAPDRWLPPLADEIEALIGHADRHHEDSMPIKPEQLAALLDALKEAGKEELHLAVALVGLFGLRPAELGVLRVEEGRLYVGSVKRNARTLKVSKPDRRVLPLDLLGREGEGARASALLESGLVKLPTAIRSQASAGSYKGVGDAFRQLLDRFPFWRSMAKATPGLTPYSLRHGYAWRGHKAYVRPIPVRDLAALMGHNPATHHRHYGKWTDEAGLEEAVARATGKSESSAVVSW</sequence>